<feature type="domain" description="GmrSD restriction endonucleases C-terminal" evidence="2">
    <location>
        <begin position="131"/>
        <end position="230"/>
    </location>
</feature>
<dbReference type="Proteomes" id="UP000095210">
    <property type="component" value="Chromosome"/>
</dbReference>
<evidence type="ECO:0000256" key="1">
    <source>
        <dbReference type="SAM" id="MobiDB-lite"/>
    </source>
</evidence>
<dbReference type="PANTHER" id="PTHR24094">
    <property type="entry name" value="SECRETED PROTEIN"/>
    <property type="match status" value="1"/>
</dbReference>
<keyword evidence="4" id="KW-1185">Reference proteome</keyword>
<reference evidence="4" key="1">
    <citation type="submission" date="2016-03" db="EMBL/GenBank/DDBJ databases">
        <title>Complete genome sequence of the type strain Actinoalloteichus hymeniacidonis DSM 45092.</title>
        <authorList>
            <person name="Schaffert L."/>
            <person name="Albersmeier A."/>
            <person name="Winkler A."/>
            <person name="Kalinowski J."/>
            <person name="Zotchev S."/>
            <person name="Ruckert C."/>
        </authorList>
    </citation>
    <scope>NUCLEOTIDE SEQUENCE [LARGE SCALE GENOMIC DNA]</scope>
    <source>
        <strain evidence="4">HPA177(T) (DSM 45092(T))</strain>
    </source>
</reference>
<accession>A0AAC9HPK9</accession>
<organism evidence="3 4">
    <name type="scientific">Actinoalloteichus hymeniacidonis</name>
    <dbReference type="NCBI Taxonomy" id="340345"/>
    <lineage>
        <taxon>Bacteria</taxon>
        <taxon>Bacillati</taxon>
        <taxon>Actinomycetota</taxon>
        <taxon>Actinomycetes</taxon>
        <taxon>Pseudonocardiales</taxon>
        <taxon>Pseudonocardiaceae</taxon>
        <taxon>Actinoalloteichus</taxon>
    </lineage>
</organism>
<sequence length="237" mass="25279">MSHTTRPYPASTEPARPSRGVSRLVAALTVGVAAIALTACSEMTDAVDEALGEPTGSSGAPNGPDAATQLAELTVAAEQPMTDYSRDAFPHWSSQGEGCNTREVVLERDGTDVVTDDECRAESGTWISVYDDEEFTDGGDLDIDHTVPLAAAWRSGAADWDEERREAFANDLEAPQLLAVSASSNRSKGDQTPADWVPPATAYHCTYASDWIAVKHAYELTVTEDEVAALEKLLATC</sequence>
<proteinExistence type="predicted"/>
<evidence type="ECO:0000313" key="4">
    <source>
        <dbReference type="Proteomes" id="UP000095210"/>
    </source>
</evidence>
<dbReference type="InterPro" id="IPR011089">
    <property type="entry name" value="GmrSD_C"/>
</dbReference>
<dbReference type="Pfam" id="PF07510">
    <property type="entry name" value="GmrSD_C"/>
    <property type="match status" value="1"/>
</dbReference>
<dbReference type="AlphaFoldDB" id="A0AAC9HPK9"/>
<evidence type="ECO:0000313" key="3">
    <source>
        <dbReference type="EMBL" id="AOS62978.1"/>
    </source>
</evidence>
<evidence type="ECO:0000259" key="2">
    <source>
        <dbReference type="Pfam" id="PF07510"/>
    </source>
</evidence>
<gene>
    <name evidence="3" type="ORF">TL08_10820</name>
</gene>
<dbReference type="EMBL" id="CP014859">
    <property type="protein sequence ID" value="AOS62978.1"/>
    <property type="molecule type" value="Genomic_DNA"/>
</dbReference>
<protein>
    <submittedName>
        <fullName evidence="3">DUF1524 family protein</fullName>
    </submittedName>
</protein>
<dbReference type="KEGG" id="ahm:TL08_10820"/>
<feature type="region of interest" description="Disordered" evidence="1">
    <location>
        <begin position="1"/>
        <end position="20"/>
    </location>
</feature>
<dbReference type="PANTHER" id="PTHR24094:SF15">
    <property type="entry name" value="AMP-DEPENDENT SYNTHETASE_LIGASE DOMAIN-CONTAINING PROTEIN-RELATED"/>
    <property type="match status" value="1"/>
</dbReference>
<name>A0AAC9HPK9_9PSEU</name>